<evidence type="ECO:0000256" key="9">
    <source>
        <dbReference type="RuleBase" id="RU366009"/>
    </source>
</evidence>
<keyword evidence="7 9" id="KW-0862">Zinc</keyword>
<evidence type="ECO:0000256" key="5">
    <source>
        <dbReference type="ARBA" id="ARBA00022723"/>
    </source>
</evidence>
<dbReference type="EC" id="3.5.4.3" evidence="3 9"/>
<keyword evidence="6 9" id="KW-0378">Hydrolase</keyword>
<dbReference type="NCBIfam" id="TIGR02967">
    <property type="entry name" value="guan_deamin"/>
    <property type="match status" value="1"/>
</dbReference>
<evidence type="ECO:0000313" key="12">
    <source>
        <dbReference type="Proteomes" id="UP001152798"/>
    </source>
</evidence>
<dbReference type="GO" id="GO:0008892">
    <property type="term" value="F:guanine deaminase activity"/>
    <property type="evidence" value="ECO:0007669"/>
    <property type="project" value="UniProtKB-UniRule"/>
</dbReference>
<dbReference type="InterPro" id="IPR032466">
    <property type="entry name" value="Metal_Hydrolase"/>
</dbReference>
<dbReference type="Proteomes" id="UP001152798">
    <property type="component" value="Chromosome 5"/>
</dbReference>
<evidence type="ECO:0000256" key="8">
    <source>
        <dbReference type="ARBA" id="ARBA00051148"/>
    </source>
</evidence>
<comment type="function">
    <text evidence="9">Catalyzes the hydrolytic deamination of guanine, producing xanthine and ammonia.</text>
</comment>
<dbReference type="Pfam" id="PF01979">
    <property type="entry name" value="Amidohydro_1"/>
    <property type="match status" value="1"/>
</dbReference>
<protein>
    <recommendedName>
        <fullName evidence="4 9">Guanine deaminase</fullName>
        <shortName evidence="9">Guanase</shortName>
        <ecNumber evidence="3 9">3.5.4.3</ecNumber>
    </recommendedName>
    <alternativeName>
        <fullName evidence="9">Guanine aminohydrolase</fullName>
    </alternativeName>
</protein>
<comment type="cofactor">
    <cofactor evidence="9">
        <name>Zn(2+)</name>
        <dbReference type="ChEBI" id="CHEBI:29105"/>
    </cofactor>
    <text evidence="9">Binds 1 zinc ion per subunit.</text>
</comment>
<dbReference type="AlphaFoldDB" id="A0A9P0HJZ0"/>
<dbReference type="GO" id="GO:0008270">
    <property type="term" value="F:zinc ion binding"/>
    <property type="evidence" value="ECO:0007669"/>
    <property type="project" value="UniProtKB-UniRule"/>
</dbReference>
<dbReference type="InterPro" id="IPR006680">
    <property type="entry name" value="Amidohydro-rel"/>
</dbReference>
<dbReference type="SUPFAM" id="SSF51338">
    <property type="entry name" value="Composite domain of metallo-dependent hydrolases"/>
    <property type="match status" value="2"/>
</dbReference>
<evidence type="ECO:0000259" key="10">
    <source>
        <dbReference type="Pfam" id="PF01979"/>
    </source>
</evidence>
<evidence type="ECO:0000256" key="6">
    <source>
        <dbReference type="ARBA" id="ARBA00022801"/>
    </source>
</evidence>
<accession>A0A9P0HJZ0</accession>
<proteinExistence type="inferred from homology"/>
<reference evidence="11" key="1">
    <citation type="submission" date="2022-01" db="EMBL/GenBank/DDBJ databases">
        <authorList>
            <person name="King R."/>
        </authorList>
    </citation>
    <scope>NUCLEOTIDE SEQUENCE</scope>
</reference>
<dbReference type="GO" id="GO:0006147">
    <property type="term" value="P:guanine catabolic process"/>
    <property type="evidence" value="ECO:0007669"/>
    <property type="project" value="UniProtKB-UniRule"/>
</dbReference>
<dbReference type="InterPro" id="IPR051607">
    <property type="entry name" value="Metallo-dep_hydrolases"/>
</dbReference>
<sequence>MDEINIFVGPAVHSETPEKITCFPKVAIAVKDGKIVDIAKDGDLKNLNQINVSKAKVINLDKGQFLCPGFLDIHLHAPQYPNIGLGYDKPLLEWLRLYTWPLEMRYGDVDFAKQVYENVVKSTLRCGTTTACYYGTIHEESSFILAEIASRFGQRAIVGKVNMNQNSFPEYIETTEASLADTKQFIEKVKALNNPLVEPAVTPRFAVSCNFDLLKGLGELAKKYNTYIQTHICESKGEITYTEELFPEFKNYTDIYHKSGLLTNKTILGHGVYLSEEDCKILSSCGTSIAHCASSNSLLQSGLCPVRNIWKAGVEIGLGTDVSGGGNLNILDAIRSALTTSIHISFTEPEYKPLTYHEGFYLATLGGAKALSKEDQIGNFEIGKCFDALLIDMNLGSPAGVFPSHDISDLIQKFIYCGDDRNIKKVFVNGKVVSGK</sequence>
<feature type="domain" description="Amidohydrolase-related" evidence="10">
    <location>
        <begin position="65"/>
        <end position="433"/>
    </location>
</feature>
<dbReference type="InterPro" id="IPR014311">
    <property type="entry name" value="Guanine_deaminase"/>
</dbReference>
<dbReference type="EMBL" id="OV725081">
    <property type="protein sequence ID" value="CAH1404025.1"/>
    <property type="molecule type" value="Genomic_DNA"/>
</dbReference>
<dbReference type="SUPFAM" id="SSF51556">
    <property type="entry name" value="Metallo-dependent hydrolases"/>
    <property type="match status" value="1"/>
</dbReference>
<dbReference type="PANTHER" id="PTHR11271">
    <property type="entry name" value="GUANINE DEAMINASE"/>
    <property type="match status" value="1"/>
</dbReference>
<keyword evidence="5 9" id="KW-0479">Metal-binding</keyword>
<dbReference type="Gene3D" id="2.30.40.10">
    <property type="entry name" value="Urease, subunit C, domain 1"/>
    <property type="match status" value="1"/>
</dbReference>
<dbReference type="GO" id="GO:0005829">
    <property type="term" value="C:cytosol"/>
    <property type="evidence" value="ECO:0007669"/>
    <property type="project" value="TreeGrafter"/>
</dbReference>
<dbReference type="InterPro" id="IPR011059">
    <property type="entry name" value="Metal-dep_hydrolase_composite"/>
</dbReference>
<evidence type="ECO:0000256" key="7">
    <source>
        <dbReference type="ARBA" id="ARBA00022833"/>
    </source>
</evidence>
<dbReference type="PANTHER" id="PTHR11271:SF6">
    <property type="entry name" value="GUANINE DEAMINASE"/>
    <property type="match status" value="1"/>
</dbReference>
<evidence type="ECO:0000256" key="4">
    <source>
        <dbReference type="ARBA" id="ARBA00014514"/>
    </source>
</evidence>
<comment type="similarity">
    <text evidence="2 9">Belongs to the metallo-dependent hydrolases superfamily. ATZ/TRZ family.</text>
</comment>
<dbReference type="OrthoDB" id="194468at2759"/>
<evidence type="ECO:0000256" key="3">
    <source>
        <dbReference type="ARBA" id="ARBA00012781"/>
    </source>
</evidence>
<gene>
    <name evidence="11" type="ORF">NEZAVI_LOCUS12511</name>
</gene>
<organism evidence="11 12">
    <name type="scientific">Nezara viridula</name>
    <name type="common">Southern green stink bug</name>
    <name type="synonym">Cimex viridulus</name>
    <dbReference type="NCBI Taxonomy" id="85310"/>
    <lineage>
        <taxon>Eukaryota</taxon>
        <taxon>Metazoa</taxon>
        <taxon>Ecdysozoa</taxon>
        <taxon>Arthropoda</taxon>
        <taxon>Hexapoda</taxon>
        <taxon>Insecta</taxon>
        <taxon>Pterygota</taxon>
        <taxon>Neoptera</taxon>
        <taxon>Paraneoptera</taxon>
        <taxon>Hemiptera</taxon>
        <taxon>Heteroptera</taxon>
        <taxon>Panheteroptera</taxon>
        <taxon>Pentatomomorpha</taxon>
        <taxon>Pentatomoidea</taxon>
        <taxon>Pentatomidae</taxon>
        <taxon>Pentatominae</taxon>
        <taxon>Nezara</taxon>
    </lineage>
</organism>
<evidence type="ECO:0000256" key="1">
    <source>
        <dbReference type="ARBA" id="ARBA00004984"/>
    </source>
</evidence>
<comment type="catalytic activity">
    <reaction evidence="8 9">
        <text>guanine + H2O + H(+) = xanthine + NH4(+)</text>
        <dbReference type="Rhea" id="RHEA:14665"/>
        <dbReference type="ChEBI" id="CHEBI:15377"/>
        <dbReference type="ChEBI" id="CHEBI:15378"/>
        <dbReference type="ChEBI" id="CHEBI:16235"/>
        <dbReference type="ChEBI" id="CHEBI:17712"/>
        <dbReference type="ChEBI" id="CHEBI:28938"/>
        <dbReference type="EC" id="3.5.4.3"/>
    </reaction>
</comment>
<dbReference type="Gene3D" id="3.20.20.140">
    <property type="entry name" value="Metal-dependent hydrolases"/>
    <property type="match status" value="1"/>
</dbReference>
<evidence type="ECO:0000256" key="2">
    <source>
        <dbReference type="ARBA" id="ARBA00006745"/>
    </source>
</evidence>
<keyword evidence="12" id="KW-1185">Reference proteome</keyword>
<dbReference type="FunFam" id="3.20.20.140:FF:000022">
    <property type="entry name" value="Guanine deaminase"/>
    <property type="match status" value="1"/>
</dbReference>
<name>A0A9P0HJZ0_NEZVI</name>
<comment type="pathway">
    <text evidence="1 9">Purine metabolism; guanine degradation; xanthine from guanine: step 1/1.</text>
</comment>
<evidence type="ECO:0000313" key="11">
    <source>
        <dbReference type="EMBL" id="CAH1404025.1"/>
    </source>
</evidence>